<dbReference type="SMART" id="SM00885">
    <property type="entry name" value="D5_N"/>
    <property type="match status" value="1"/>
</dbReference>
<name>A0A2A2TP64_9CYAN</name>
<gene>
    <name evidence="4" type="ORF">CK510_02835</name>
</gene>
<proteinExistence type="predicted"/>
<protein>
    <recommendedName>
        <fullName evidence="3">Bacteriophage/plasmid primase P4 C-terminal domain-containing protein</fullName>
    </recommendedName>
</protein>
<feature type="domain" description="Bacteriophage/plasmid primase P4 C-terminal" evidence="3">
    <location>
        <begin position="628"/>
        <end position="771"/>
    </location>
</feature>
<dbReference type="InterPro" id="IPR004968">
    <property type="entry name" value="DNA_primase/NTPase_C"/>
</dbReference>
<organism evidence="4 5">
    <name type="scientific">Brunnivagina elsteri CCALA 953</name>
    <dbReference type="NCBI Taxonomy" id="987040"/>
    <lineage>
        <taxon>Bacteria</taxon>
        <taxon>Bacillati</taxon>
        <taxon>Cyanobacteriota</taxon>
        <taxon>Cyanophyceae</taxon>
        <taxon>Nostocales</taxon>
        <taxon>Calotrichaceae</taxon>
        <taxon>Brunnivagina</taxon>
    </lineage>
</organism>
<evidence type="ECO:0000259" key="3">
    <source>
        <dbReference type="SMART" id="SM00885"/>
    </source>
</evidence>
<evidence type="ECO:0000256" key="1">
    <source>
        <dbReference type="SAM" id="Coils"/>
    </source>
</evidence>
<evidence type="ECO:0000313" key="5">
    <source>
        <dbReference type="Proteomes" id="UP000218238"/>
    </source>
</evidence>
<dbReference type="InterPro" id="IPR014819">
    <property type="entry name" value="PriCT_2"/>
</dbReference>
<keyword evidence="1" id="KW-0175">Coiled coil</keyword>
<keyword evidence="5" id="KW-1185">Reference proteome</keyword>
<dbReference type="EMBL" id="NTFS01000017">
    <property type="protein sequence ID" value="PAX60233.1"/>
    <property type="molecule type" value="Genomic_DNA"/>
</dbReference>
<sequence>MDSNSLSPKTIRFAVNPSVKDKDDNYELLATGFKDSTGTIQDVADHVKAGHAICAGLLGNRRRCKKNIIGSNWILVDIDNSDVERDESGNPIKDLEGKYKKIYKHQLLISEALEHDFIKKHCALIYTTASHTPEWQKLRLIFVLPEYVEGADTLEALIRFSLEKLPHDPACKDASRIFYGNTKAEFPLVNPLAVLPTDWIAQASEAAEIKKQETEQRLKEWEENKERYGEYSLEQGWNIDDLAIEALSYIPPRCPGSGNYKECTDVAMAVTSHFGAVSAEIILEKWSPSIPGNWDIGKKIRSYKGNGIGIGTLFHIAKKYGFSFPSRTVNNFTKGEPKKLKDIVSKKLKPTVITIEPVTDTPVAKPLTSKPPKGIPGDSRETIYPYSDTQWVVGYEFGEGEIEFKQYNRLPDNSIEMSKGNKPWGGYNFSEALSAAKRGKQEEDLTILLLAHNEKQVEIARGKGIPAFTFAGRIWARDEVRTELSLFKKDLGSVAIGWISSTEENTAQSDKKLALVVKICKEIGIKFMVFDAKDDFDLSTVEEVLVKVDLKDGLESEALKSIESELQDSTDNQSNKSNSNKNRASTEDNLNERNHNNPDSRLIPLCLALNLNPKNCVTYTTFESWMYNHKFARGADWITINSAYYRWCDQDKIWKHQDDNTVLRIIAESGEEAYKLKNTEDFSWVATKPYESNTHKEAAFKYNRNRLEIPQGIFSENLHLLAFNNCVVDLRTGEQLPHSKDYYLTNKCPYDYEPNKPCPEVFRNFVIDSFGEEFLSAIRAFTNAFLDPTAPYGRFPHLIGKSGGGKGTILRFWAKLLGLKGSGSASSFSDISTPEGRHQFLTGRRIFMFPDMGGYTAGVRTFYELVDNGEMSGRPLFSSVTYSIPWNIRFAVASVDYLQLENSGDGWARRAYPIPVRNRDVKPDPLLGQKLEAVKADVISWALAMNREERDRILLSPPESERAIIASLNASLHADSTRSFVDLCLRPSSEPSIVSNALLHELYKAYCKIHGYSPLGMSKFISHLKTVLPRNFYERSWGPMKDGERERIQAHWEYIHIPPDIFKTIGLNSDNSDQNRQYNPEWVCVKSQCQDGGLMEFEDFWNRPQQEPDFTPTETPEPSIGKGVQGVQGEKTTVLVRGQAETRSGSDCPICPTVQGESLAIKKATGTENFKNTNENTQPEFYNLQTPPGQIGQGGQSLPEPVSEFTPVDGQIGQIGQTVLAQVSIPQDVTYNLTSLQDAILAMNWEMIASVMQLWTEAMKKAVWDGLSSDERKALKTLTPQRQPEPTVNNNDAEVFSELTPEALVGRECLVKSGEYAGRRVIIQSYIASDNEFQAFYRTGDNEYYFGVKYSDAVLPDVCFDDYSICQNGTFDEIAIGSRVEIIDPKSPEYGFNGEVTHIYDGDAQSCFVEFAATASQNIYGSMFAFSQFRKVESK</sequence>
<dbReference type="Pfam" id="PF08706">
    <property type="entry name" value="D5_N"/>
    <property type="match status" value="1"/>
</dbReference>
<dbReference type="Proteomes" id="UP000218238">
    <property type="component" value="Unassembled WGS sequence"/>
</dbReference>
<feature type="compositionally biased region" description="Low complexity" evidence="2">
    <location>
        <begin position="567"/>
        <end position="583"/>
    </location>
</feature>
<dbReference type="Pfam" id="PF03288">
    <property type="entry name" value="Pox_D5"/>
    <property type="match status" value="1"/>
</dbReference>
<feature type="region of interest" description="Disordered" evidence="2">
    <location>
        <begin position="565"/>
        <end position="596"/>
    </location>
</feature>
<dbReference type="Pfam" id="PF08707">
    <property type="entry name" value="PriCT_2"/>
    <property type="match status" value="1"/>
</dbReference>
<evidence type="ECO:0000256" key="2">
    <source>
        <dbReference type="SAM" id="MobiDB-lite"/>
    </source>
</evidence>
<comment type="caution">
    <text evidence="4">The sequence shown here is derived from an EMBL/GenBank/DDBJ whole genome shotgun (WGS) entry which is preliminary data.</text>
</comment>
<dbReference type="InterPro" id="IPR014818">
    <property type="entry name" value="Phage/plasmid_primase_P4_C"/>
</dbReference>
<reference evidence="4 5" key="1">
    <citation type="submission" date="2017-08" db="EMBL/GenBank/DDBJ databases">
        <title>Draft genome sequence of filamentous cyanobacterium Calothrix elsteri CCALA 953.</title>
        <authorList>
            <person name="Gagunashvili A.N."/>
            <person name="Elster J."/>
            <person name="Andresson O.S."/>
        </authorList>
    </citation>
    <scope>NUCLEOTIDE SEQUENCE [LARGE SCALE GENOMIC DNA]</scope>
    <source>
        <strain evidence="4 5">CCALA 953</strain>
    </source>
</reference>
<feature type="compositionally biased region" description="Basic and acidic residues" evidence="2">
    <location>
        <begin position="584"/>
        <end position="596"/>
    </location>
</feature>
<dbReference type="RefSeq" id="WP_095720252.1">
    <property type="nucleotide sequence ID" value="NZ_NTFS01000017.1"/>
</dbReference>
<evidence type="ECO:0000313" key="4">
    <source>
        <dbReference type="EMBL" id="PAX60233.1"/>
    </source>
</evidence>
<dbReference type="GO" id="GO:0016817">
    <property type="term" value="F:hydrolase activity, acting on acid anhydrides"/>
    <property type="evidence" value="ECO:0007669"/>
    <property type="project" value="InterPro"/>
</dbReference>
<accession>A0A2A2TP64</accession>
<feature type="coiled-coil region" evidence="1">
    <location>
        <begin position="204"/>
        <end position="231"/>
    </location>
</feature>
<dbReference type="OrthoDB" id="505390at2"/>